<dbReference type="GO" id="GO:0005886">
    <property type="term" value="C:plasma membrane"/>
    <property type="evidence" value="ECO:0007669"/>
    <property type="project" value="TreeGrafter"/>
</dbReference>
<dbReference type="Gene3D" id="3.10.20.90">
    <property type="entry name" value="Phosphatidylinositol 3-kinase Catalytic Subunit, Chain A, domain 1"/>
    <property type="match status" value="1"/>
</dbReference>
<dbReference type="STRING" id="109280.ENSHCOP00000004384"/>
<accession>A0A3Q3D6V2</accession>
<dbReference type="GO" id="GO:0030334">
    <property type="term" value="P:regulation of cell migration"/>
    <property type="evidence" value="ECO:0007669"/>
    <property type="project" value="TreeGrafter"/>
</dbReference>
<dbReference type="Pfam" id="PF08337">
    <property type="entry name" value="Plexin_cytopl"/>
    <property type="match status" value="1"/>
</dbReference>
<dbReference type="Proteomes" id="UP000264820">
    <property type="component" value="Unplaced"/>
</dbReference>
<dbReference type="GO" id="GO:0007399">
    <property type="term" value="P:nervous system development"/>
    <property type="evidence" value="ECO:0007669"/>
    <property type="project" value="UniProtKB-ARBA"/>
</dbReference>
<proteinExistence type="predicted"/>
<evidence type="ECO:0000313" key="5">
    <source>
        <dbReference type="Ensembl" id="ENSHCOP00000004384.1"/>
    </source>
</evidence>
<keyword evidence="1" id="KW-0472">Membrane</keyword>
<dbReference type="GO" id="GO:0017154">
    <property type="term" value="F:semaphorin receptor activity"/>
    <property type="evidence" value="ECO:0007669"/>
    <property type="project" value="InterPro"/>
</dbReference>
<dbReference type="GO" id="GO:0002116">
    <property type="term" value="C:semaphorin receptor complex"/>
    <property type="evidence" value="ECO:0007669"/>
    <property type="project" value="TreeGrafter"/>
</dbReference>
<dbReference type="InterPro" id="IPR046800">
    <property type="entry name" value="Plexin_RBD"/>
</dbReference>
<dbReference type="SUPFAM" id="SSF103575">
    <property type="entry name" value="Plexin repeat"/>
    <property type="match status" value="1"/>
</dbReference>
<dbReference type="Pfam" id="PF20170">
    <property type="entry name" value="Plexin_RBD"/>
    <property type="match status" value="1"/>
</dbReference>
<reference evidence="5" key="2">
    <citation type="submission" date="2025-09" db="UniProtKB">
        <authorList>
            <consortium name="Ensembl"/>
        </authorList>
    </citation>
    <scope>IDENTIFICATION</scope>
</reference>
<keyword evidence="1" id="KW-0812">Transmembrane</keyword>
<dbReference type="Gene3D" id="1.10.506.10">
    <property type="entry name" value="GTPase Activation - p120gap, domain 1"/>
    <property type="match status" value="1"/>
</dbReference>
<evidence type="ECO:0000256" key="1">
    <source>
        <dbReference type="SAM" id="Phobius"/>
    </source>
</evidence>
<dbReference type="OMA" id="ETPIFHR"/>
<dbReference type="InterPro" id="IPR008936">
    <property type="entry name" value="Rho_GTPase_activation_prot"/>
</dbReference>
<dbReference type="Gene3D" id="2.60.40.10">
    <property type="entry name" value="Immunoglobulins"/>
    <property type="match status" value="2"/>
</dbReference>
<evidence type="ECO:0000313" key="6">
    <source>
        <dbReference type="Proteomes" id="UP000264820"/>
    </source>
</evidence>
<evidence type="ECO:0000259" key="4">
    <source>
        <dbReference type="Pfam" id="PF20170"/>
    </source>
</evidence>
<reference evidence="5" key="1">
    <citation type="submission" date="2025-08" db="UniProtKB">
        <authorList>
            <consortium name="Ensembl"/>
        </authorList>
    </citation>
    <scope>IDENTIFICATION</scope>
</reference>
<feature type="domain" description="Plexin cytoplasmic RhoGTPase-binding" evidence="4">
    <location>
        <begin position="1139"/>
        <end position="1253"/>
    </location>
</feature>
<dbReference type="SUPFAM" id="SSF101912">
    <property type="entry name" value="Sema domain"/>
    <property type="match status" value="1"/>
</dbReference>
<evidence type="ECO:0000259" key="3">
    <source>
        <dbReference type="Pfam" id="PF08337"/>
    </source>
</evidence>
<dbReference type="GeneTree" id="ENSGT01150000286928"/>
<keyword evidence="2" id="KW-0732">Signal</keyword>
<dbReference type="InterPro" id="IPR013783">
    <property type="entry name" value="Ig-like_fold"/>
</dbReference>
<dbReference type="GO" id="GO:0008360">
    <property type="term" value="P:regulation of cell shape"/>
    <property type="evidence" value="ECO:0007669"/>
    <property type="project" value="TreeGrafter"/>
</dbReference>
<name>A0A3Q3D6V2_HIPCM</name>
<dbReference type="InterPro" id="IPR013548">
    <property type="entry name" value="Plexin_cytoplasmic_RasGAP_dom"/>
</dbReference>
<organism evidence="5 6">
    <name type="scientific">Hippocampus comes</name>
    <name type="common">Tiger tail seahorse</name>
    <dbReference type="NCBI Taxonomy" id="109280"/>
    <lineage>
        <taxon>Eukaryota</taxon>
        <taxon>Metazoa</taxon>
        <taxon>Chordata</taxon>
        <taxon>Craniata</taxon>
        <taxon>Vertebrata</taxon>
        <taxon>Euteleostomi</taxon>
        <taxon>Actinopterygii</taxon>
        <taxon>Neopterygii</taxon>
        <taxon>Teleostei</taxon>
        <taxon>Neoteleostei</taxon>
        <taxon>Acanthomorphata</taxon>
        <taxon>Syngnathiaria</taxon>
        <taxon>Syngnathiformes</taxon>
        <taxon>Syngnathoidei</taxon>
        <taxon>Syngnathidae</taxon>
        <taxon>Hippocampus</taxon>
    </lineage>
</organism>
<feature type="transmembrane region" description="Helical" evidence="1">
    <location>
        <begin position="898"/>
        <end position="920"/>
    </location>
</feature>
<dbReference type="PANTHER" id="PTHR22625:SF4">
    <property type="entry name" value="PLEXIN-C1"/>
    <property type="match status" value="1"/>
</dbReference>
<dbReference type="InterPro" id="IPR031148">
    <property type="entry name" value="Plexin"/>
</dbReference>
<feature type="chain" id="PRO_5018789753" evidence="2">
    <location>
        <begin position="22"/>
        <end position="1320"/>
    </location>
</feature>
<dbReference type="Ensembl" id="ENSHCOT00000007141.1">
    <property type="protein sequence ID" value="ENSHCOP00000004384.1"/>
    <property type="gene ID" value="ENSHCOG00000000186.1"/>
</dbReference>
<dbReference type="GO" id="GO:0007162">
    <property type="term" value="P:negative regulation of cell adhesion"/>
    <property type="evidence" value="ECO:0007669"/>
    <property type="project" value="TreeGrafter"/>
</dbReference>
<keyword evidence="6" id="KW-1185">Reference proteome</keyword>
<evidence type="ECO:0000256" key="2">
    <source>
        <dbReference type="SAM" id="SignalP"/>
    </source>
</evidence>
<feature type="signal peptide" evidence="2">
    <location>
        <begin position="1"/>
        <end position="21"/>
    </location>
</feature>
<dbReference type="InterPro" id="IPR036352">
    <property type="entry name" value="Semap_dom_sf"/>
</dbReference>
<sequence length="1320" mass="146626">MLLLLLSTPLVCLLWPQVVQCQEEATGGRFIVDGDIRHFVATLDGVYIATDERLYQLSRGLRLVYAVNQTGILTGKSDTALFSRVTGDSWNDTLSVTVLVPFVENGTLISCGVTDNVCSYCELLALANISTVLHREHIPVGPYRRISASVAFLVAVQRATRDFYIMTAIQQRKDETPPSMCASFTEAVYIHDTDNKHDGGIFSFSGDGSHPLFKSSGDVDFMDGFQINSVIYLFANVLSSQPGGNRVRLIWLQAKTKKADTMKSLRGASLVIPGKKGSRLVASSAVSPGPPSTLWVGVFNVDLDPSSTQLALFDISPDLKITTDEDPDFCSTVKCSRQNFAPKVLQPLKVLFRQTSMTSVLATTQGPWMVFFVGTADGQLIKLSVDSNYHSTCPTLLYRTADDRKVFPSMHLDKVDGKHLYAAFSNQVQRVSASVCHAHKTLEGCWSAQDPSCVWCHAKKSCTFKDECRNSHWLSYPDDYQNRRISYTVKKESSGQIRLDVRTHVSADPDAATTFACQFSGSSGELCRWDGPGPIFPQCTCILINGTLSTQAMSVTVKFRLGSMSFRERIQLMTCPDVRGSPPAALCQRCFELGCRWSNGSCAWATAGVMDRQVCQTIQSRMNVSKPEISSVTPNVVSFYGHNNAVLSGYNLSHVTRVRILTSMDCVPQETPVWNNTGVSLMFHIPAIQGKGTVRVCAVLPDGSCHGNSAVTYTSSPSCAAVTPRITWSSGKRKITLVGTNLEVVDGVLHSHARQEVSLPIDRNSRNLTYRTPAAESTPRRFTSSLSLKVANETLACTLSIIYYPDPHFTSFTPTRTGEDVRVTIQKTSDNLEMSIKDVSAAGVYEGKDYPCVMEAKDTNNQTDFFICQIRSVPDMNFRQLKVLYGDKTVMLQNTSHLFSLMLIVLLLIPCIIVVVMMVYRRQQKQLTVKMNKLMENLELDIRNDIRQGFVDMQTEKADLMENVCAIPFLDYKHFASRIFFPENEALMALCMADVGEVAVKVRLDECCQALSKLLHDRRFLTSMVHAVEEQKSFTIKDKCALASLLTVALHGDLSYLTEVMEVLLKDLMRKNGGAQPKMLLRRTESVVEKLLTNWMSICLYGFLRESVGQHLFLLVSALAQQIARGPVDCVTEKALYTLSEDWLLWQAQDFTSLRLKVLFAVGSGGEVSEPLEVLALNCDTVEQVKEKILNTFKAKFGFPYNGPQTSVCIEFDRSGVFVALEEVDASSEVIGEVTMLNTLEHYKVPDGATIKVLSRKNPSVSPQSSLKDDQDFSGKYFHLIDPDVDEDRGKGPERKKLKLKEVHLTKLLSTKVRHCFLKV</sequence>
<protein>
    <submittedName>
        <fullName evidence="5">Plexin-C1-like</fullName>
    </submittedName>
</protein>
<dbReference type="PANTHER" id="PTHR22625">
    <property type="entry name" value="PLEXIN"/>
    <property type="match status" value="1"/>
</dbReference>
<dbReference type="Gene3D" id="2.130.10.10">
    <property type="entry name" value="YVTN repeat-like/Quinoprotein amine dehydrogenase"/>
    <property type="match status" value="2"/>
</dbReference>
<dbReference type="GO" id="GO:0050772">
    <property type="term" value="P:positive regulation of axonogenesis"/>
    <property type="evidence" value="ECO:0007669"/>
    <property type="project" value="TreeGrafter"/>
</dbReference>
<dbReference type="InterPro" id="IPR015943">
    <property type="entry name" value="WD40/YVTN_repeat-like_dom_sf"/>
</dbReference>
<feature type="domain" description="Plexin cytoplasmic RasGAP" evidence="3">
    <location>
        <begin position="967"/>
        <end position="1313"/>
    </location>
</feature>
<dbReference type="SUPFAM" id="SSF48350">
    <property type="entry name" value="GTPase activation domain, GAP"/>
    <property type="match status" value="1"/>
</dbReference>
<keyword evidence="1" id="KW-1133">Transmembrane helix</keyword>